<dbReference type="AlphaFoldDB" id="A0A9D2SWV5"/>
<dbReference type="EMBL" id="DWWK01000042">
    <property type="protein sequence ID" value="HJC38082.1"/>
    <property type="molecule type" value="Genomic_DNA"/>
</dbReference>
<accession>A0A9D2SWV5</accession>
<reference evidence="1" key="1">
    <citation type="journal article" date="2021" name="PeerJ">
        <title>Extensive microbial diversity within the chicken gut microbiome revealed by metagenomics and culture.</title>
        <authorList>
            <person name="Gilroy R."/>
            <person name="Ravi A."/>
            <person name="Getino M."/>
            <person name="Pursley I."/>
            <person name="Horton D.L."/>
            <person name="Alikhan N.F."/>
            <person name="Baker D."/>
            <person name="Gharbi K."/>
            <person name="Hall N."/>
            <person name="Watson M."/>
            <person name="Adriaenssens E.M."/>
            <person name="Foster-Nyarko E."/>
            <person name="Jarju S."/>
            <person name="Secka A."/>
            <person name="Antonio M."/>
            <person name="Oren A."/>
            <person name="Chaudhuri R.R."/>
            <person name="La Ragione R."/>
            <person name="Hildebrand F."/>
            <person name="Pallen M.J."/>
        </authorList>
    </citation>
    <scope>NUCLEOTIDE SEQUENCE</scope>
    <source>
        <strain evidence="1">ChiGjej1B1-1692</strain>
    </source>
</reference>
<gene>
    <name evidence="1" type="ORF">H9757_03300</name>
</gene>
<protein>
    <submittedName>
        <fullName evidence="1">Carbohydrate-binding protein</fullName>
    </submittedName>
</protein>
<sequence>MEKIKIEVLNAGGEVLAEYCGSEEAAFVYDRFYCEGDRIRIEAEPKNSFWWIQVDDAVGRSMVYLTGVMEYSVPFGEQKLNLSPKAFEGDWHLISVRKAKVFEYSGYRCLSVNVNDQHGQENAYPHASANVETRGESVFAAMNAIDGTIVPQCHGRWPYESWGINRREDAKWRLDFGRTVKADKIIIYLRADFPHDNWWTEGKVTFSDGTEMILPFEKGGHGQEFCFEPKQIEWLEFSDLKKADDPSPFPALTQFEVYGTEQE</sequence>
<comment type="caution">
    <text evidence="1">The sequence shown here is derived from an EMBL/GenBank/DDBJ whole genome shotgun (WGS) entry which is preliminary data.</text>
</comment>
<reference evidence="1" key="2">
    <citation type="submission" date="2021-04" db="EMBL/GenBank/DDBJ databases">
        <authorList>
            <person name="Gilroy R."/>
        </authorList>
    </citation>
    <scope>NUCLEOTIDE SEQUENCE</scope>
    <source>
        <strain evidence="1">ChiGjej1B1-1692</strain>
    </source>
</reference>
<organism evidence="1 2">
    <name type="scientific">Candidatus Mediterraneibacter faecigallinarum</name>
    <dbReference type="NCBI Taxonomy" id="2838669"/>
    <lineage>
        <taxon>Bacteria</taxon>
        <taxon>Bacillati</taxon>
        <taxon>Bacillota</taxon>
        <taxon>Clostridia</taxon>
        <taxon>Lachnospirales</taxon>
        <taxon>Lachnospiraceae</taxon>
        <taxon>Mediterraneibacter</taxon>
    </lineage>
</organism>
<proteinExistence type="predicted"/>
<dbReference type="InterPro" id="IPR008979">
    <property type="entry name" value="Galactose-bd-like_sf"/>
</dbReference>
<evidence type="ECO:0000313" key="1">
    <source>
        <dbReference type="EMBL" id="HJC38082.1"/>
    </source>
</evidence>
<dbReference type="SUPFAM" id="SSF49785">
    <property type="entry name" value="Galactose-binding domain-like"/>
    <property type="match status" value="1"/>
</dbReference>
<dbReference type="Proteomes" id="UP000823894">
    <property type="component" value="Unassembled WGS sequence"/>
</dbReference>
<evidence type="ECO:0000313" key="2">
    <source>
        <dbReference type="Proteomes" id="UP000823894"/>
    </source>
</evidence>
<name>A0A9D2SWV5_9FIRM</name>